<dbReference type="InterPro" id="IPR003594">
    <property type="entry name" value="HATPase_dom"/>
</dbReference>
<dbReference type="InterPro" id="IPR003661">
    <property type="entry name" value="HisK_dim/P_dom"/>
</dbReference>
<protein>
    <recommendedName>
        <fullName evidence="2">histidine kinase</fullName>
        <ecNumber evidence="2">2.7.13.3</ecNumber>
    </recommendedName>
</protein>
<dbReference type="SUPFAM" id="SSF55785">
    <property type="entry name" value="PYP-like sensor domain (PAS domain)"/>
    <property type="match status" value="2"/>
</dbReference>
<accession>A0A516H012</accession>
<keyword evidence="8" id="KW-0902">Two-component regulatory system</keyword>
<dbReference type="CDD" id="cd00130">
    <property type="entry name" value="PAS"/>
    <property type="match status" value="1"/>
</dbReference>
<dbReference type="GO" id="GO:0005524">
    <property type="term" value="F:ATP binding"/>
    <property type="evidence" value="ECO:0007669"/>
    <property type="project" value="UniProtKB-KW"/>
</dbReference>
<keyword evidence="4" id="KW-0808">Transferase</keyword>
<dbReference type="RefSeq" id="WP_144068076.1">
    <property type="nucleotide sequence ID" value="NZ_CP041636.1"/>
</dbReference>
<dbReference type="PRINTS" id="PR00344">
    <property type="entry name" value="BCTRLSENSOR"/>
</dbReference>
<evidence type="ECO:0000256" key="3">
    <source>
        <dbReference type="ARBA" id="ARBA00022553"/>
    </source>
</evidence>
<dbReference type="GO" id="GO:0006355">
    <property type="term" value="P:regulation of DNA-templated transcription"/>
    <property type="evidence" value="ECO:0007669"/>
    <property type="project" value="InterPro"/>
</dbReference>
<dbReference type="Gene3D" id="3.30.565.10">
    <property type="entry name" value="Histidine kinase-like ATPase, C-terminal domain"/>
    <property type="match status" value="1"/>
</dbReference>
<reference evidence="12 13" key="1">
    <citation type="submission" date="2019-07" db="EMBL/GenBank/DDBJ databases">
        <title>Genome sequencing for Ferrovibrio sp. K5.</title>
        <authorList>
            <person name="Park S.-J."/>
        </authorList>
    </citation>
    <scope>NUCLEOTIDE SEQUENCE [LARGE SCALE GENOMIC DNA]</scope>
    <source>
        <strain evidence="12 13">K5</strain>
    </source>
</reference>
<feature type="domain" description="PAS" evidence="11">
    <location>
        <begin position="15"/>
        <end position="68"/>
    </location>
</feature>
<dbReference type="EMBL" id="CP041636">
    <property type="protein sequence ID" value="QDO97095.1"/>
    <property type="molecule type" value="Genomic_DNA"/>
</dbReference>
<evidence type="ECO:0000313" key="13">
    <source>
        <dbReference type="Proteomes" id="UP000317496"/>
    </source>
</evidence>
<keyword evidence="7" id="KW-0067">ATP-binding</keyword>
<dbReference type="InterPro" id="IPR005467">
    <property type="entry name" value="His_kinase_dom"/>
</dbReference>
<dbReference type="SUPFAM" id="SSF55874">
    <property type="entry name" value="ATPase domain of HSP90 chaperone/DNA topoisomerase II/histidine kinase"/>
    <property type="match status" value="1"/>
</dbReference>
<evidence type="ECO:0000256" key="9">
    <source>
        <dbReference type="SAM" id="MobiDB-lite"/>
    </source>
</evidence>
<dbReference type="Pfam" id="PF02518">
    <property type="entry name" value="HATPase_c"/>
    <property type="match status" value="1"/>
</dbReference>
<evidence type="ECO:0000259" key="11">
    <source>
        <dbReference type="PROSITE" id="PS50112"/>
    </source>
</evidence>
<evidence type="ECO:0000256" key="1">
    <source>
        <dbReference type="ARBA" id="ARBA00000085"/>
    </source>
</evidence>
<dbReference type="Gene3D" id="1.10.287.130">
    <property type="match status" value="1"/>
</dbReference>
<dbReference type="PROSITE" id="PS50109">
    <property type="entry name" value="HIS_KIN"/>
    <property type="match status" value="1"/>
</dbReference>
<dbReference type="Gene3D" id="3.30.450.20">
    <property type="entry name" value="PAS domain"/>
    <property type="match status" value="2"/>
</dbReference>
<dbReference type="SUPFAM" id="SSF47384">
    <property type="entry name" value="Homodimeric domain of signal transducing histidine kinase"/>
    <property type="match status" value="1"/>
</dbReference>
<dbReference type="InterPro" id="IPR000014">
    <property type="entry name" value="PAS"/>
</dbReference>
<dbReference type="OrthoDB" id="9795133at2"/>
<evidence type="ECO:0000256" key="4">
    <source>
        <dbReference type="ARBA" id="ARBA00022679"/>
    </source>
</evidence>
<dbReference type="SMART" id="SM00387">
    <property type="entry name" value="HATPase_c"/>
    <property type="match status" value="1"/>
</dbReference>
<dbReference type="InterPro" id="IPR013767">
    <property type="entry name" value="PAS_fold"/>
</dbReference>
<proteinExistence type="predicted"/>
<keyword evidence="3" id="KW-0597">Phosphoprotein</keyword>
<dbReference type="InterPro" id="IPR004358">
    <property type="entry name" value="Sig_transdc_His_kin-like_C"/>
</dbReference>
<feature type="region of interest" description="Disordered" evidence="9">
    <location>
        <begin position="520"/>
        <end position="548"/>
    </location>
</feature>
<dbReference type="Pfam" id="PF00512">
    <property type="entry name" value="HisKA"/>
    <property type="match status" value="1"/>
</dbReference>
<dbReference type="InterPro" id="IPR036890">
    <property type="entry name" value="HATPase_C_sf"/>
</dbReference>
<dbReference type="EC" id="2.7.13.3" evidence="2"/>
<name>A0A516H012_9PROT</name>
<dbReference type="PANTHER" id="PTHR43065:SF10">
    <property type="entry name" value="PEROXIDE STRESS-ACTIVATED HISTIDINE KINASE MAK3"/>
    <property type="match status" value="1"/>
</dbReference>
<keyword evidence="13" id="KW-1185">Reference proteome</keyword>
<dbReference type="NCBIfam" id="TIGR00229">
    <property type="entry name" value="sensory_box"/>
    <property type="match status" value="1"/>
</dbReference>
<dbReference type="Pfam" id="PF00989">
    <property type="entry name" value="PAS"/>
    <property type="match status" value="1"/>
</dbReference>
<dbReference type="InterPro" id="IPR035965">
    <property type="entry name" value="PAS-like_dom_sf"/>
</dbReference>
<evidence type="ECO:0000256" key="2">
    <source>
        <dbReference type="ARBA" id="ARBA00012438"/>
    </source>
</evidence>
<organism evidence="12 13">
    <name type="scientific">Ferrovibrio terrae</name>
    <dbReference type="NCBI Taxonomy" id="2594003"/>
    <lineage>
        <taxon>Bacteria</taxon>
        <taxon>Pseudomonadati</taxon>
        <taxon>Pseudomonadota</taxon>
        <taxon>Alphaproteobacteria</taxon>
        <taxon>Rhodospirillales</taxon>
        <taxon>Rhodospirillaceae</taxon>
        <taxon>Ferrovibrio</taxon>
    </lineage>
</organism>
<dbReference type="Proteomes" id="UP000317496">
    <property type="component" value="Chromosome"/>
</dbReference>
<dbReference type="CDD" id="cd00082">
    <property type="entry name" value="HisKA"/>
    <property type="match status" value="1"/>
</dbReference>
<evidence type="ECO:0000313" key="12">
    <source>
        <dbReference type="EMBL" id="QDO97095.1"/>
    </source>
</evidence>
<gene>
    <name evidence="12" type="ORF">FNB15_07320</name>
</gene>
<keyword evidence="6" id="KW-0418">Kinase</keyword>
<dbReference type="KEGG" id="fer:FNB15_07320"/>
<dbReference type="PROSITE" id="PS50112">
    <property type="entry name" value="PAS"/>
    <property type="match status" value="1"/>
</dbReference>
<evidence type="ECO:0000256" key="5">
    <source>
        <dbReference type="ARBA" id="ARBA00022741"/>
    </source>
</evidence>
<comment type="catalytic activity">
    <reaction evidence="1">
        <text>ATP + protein L-histidine = ADP + protein N-phospho-L-histidine.</text>
        <dbReference type="EC" id="2.7.13.3"/>
    </reaction>
</comment>
<evidence type="ECO:0000256" key="8">
    <source>
        <dbReference type="ARBA" id="ARBA00023012"/>
    </source>
</evidence>
<evidence type="ECO:0000256" key="6">
    <source>
        <dbReference type="ARBA" id="ARBA00022777"/>
    </source>
</evidence>
<evidence type="ECO:0000256" key="7">
    <source>
        <dbReference type="ARBA" id="ARBA00022840"/>
    </source>
</evidence>
<dbReference type="InterPro" id="IPR036097">
    <property type="entry name" value="HisK_dim/P_sf"/>
</dbReference>
<dbReference type="AlphaFoldDB" id="A0A516H012"/>
<evidence type="ECO:0000259" key="10">
    <source>
        <dbReference type="PROSITE" id="PS50109"/>
    </source>
</evidence>
<dbReference type="SMART" id="SM00388">
    <property type="entry name" value="HisKA"/>
    <property type="match status" value="1"/>
</dbReference>
<keyword evidence="5" id="KW-0547">Nucleotide-binding</keyword>
<feature type="domain" description="Histidine kinase" evidence="10">
    <location>
        <begin position="324"/>
        <end position="541"/>
    </location>
</feature>
<sequence>MGETAKSLEKPAFSSSVNAVELADLAAESVIVYDPNGVIAYWNPASERLYGWTATATVGRHFSAFLAPGTPYTDHWNAILEKGWWEGIVRRRTAAGRLFYAYVRQTARRDQRDGLVDIVEYGRLVAPRPAGTLHDADADITADPTGSDDQYHKLLRNMPTALWQVDARYSAELFTRLRAEGVTDIRAYLDEHPEVVEFAKDHVVVTAANHSAVALMRANEAAELIGPIRYLVAAAPNLARRVMIARFEGRRSHTEETRLLTFDGCVRDVSFSATYPTPPENIETTFITLEDITERVRAQAQLRKLQMEHERAARISTLGKLTACIAHEVKQPLAAIVTNAETSLRWLAKEDLNIEKVRYLTGRIISGAIRASEIVQRVQRMAGKSEAMRIPLQIADVIGEAVCFIQDDIDARDIALEVDCEPCLPAVLGDRVQLQQVIVNLLINSIQAISQAGSERRFIHMSIAISANRRSIVISIHDSGPGISDDNLSHIFESFFTTKDGGMGIGLAICHSIATEHGGEIRASNHPDGGAHFQMSLPTAPAENQQGT</sequence>
<dbReference type="GO" id="GO:0000155">
    <property type="term" value="F:phosphorelay sensor kinase activity"/>
    <property type="evidence" value="ECO:0007669"/>
    <property type="project" value="InterPro"/>
</dbReference>
<dbReference type="PANTHER" id="PTHR43065">
    <property type="entry name" value="SENSOR HISTIDINE KINASE"/>
    <property type="match status" value="1"/>
</dbReference>